<dbReference type="EMBL" id="LAZR01034491">
    <property type="protein sequence ID" value="KKL45155.1"/>
    <property type="molecule type" value="Genomic_DNA"/>
</dbReference>
<accession>A0A0F9P8I8</accession>
<proteinExistence type="predicted"/>
<organism evidence="2">
    <name type="scientific">marine sediment metagenome</name>
    <dbReference type="NCBI Taxonomy" id="412755"/>
    <lineage>
        <taxon>unclassified sequences</taxon>
        <taxon>metagenomes</taxon>
        <taxon>ecological metagenomes</taxon>
    </lineage>
</organism>
<sequence>MLEQYIDSKLLDEIKERMHWITHKGKEILYEDYTDLNGPQIAARVPLFSHLELKMEKRDMLLIIDLSNSFANKDAVGAFTEAGKVTGHLFPKTAVLGITGVKKILLNVVNRLTKVNAKPFSDIESAKDYLVE</sequence>
<evidence type="ECO:0000313" key="2">
    <source>
        <dbReference type="EMBL" id="KKN26399.1"/>
    </source>
</evidence>
<dbReference type="EMBL" id="LAZR01002721">
    <property type="protein sequence ID" value="KKN26399.1"/>
    <property type="molecule type" value="Genomic_DNA"/>
</dbReference>
<comment type="caution">
    <text evidence="2">The sequence shown here is derived from an EMBL/GenBank/DDBJ whole genome shotgun (WGS) entry which is preliminary data.</text>
</comment>
<gene>
    <name evidence="2" type="ORF">LCGC14_0875020</name>
    <name evidence="1" type="ORF">LCGC14_2358510</name>
</gene>
<evidence type="ECO:0000313" key="1">
    <source>
        <dbReference type="EMBL" id="KKL45155.1"/>
    </source>
</evidence>
<reference evidence="2" key="1">
    <citation type="journal article" date="2015" name="Nature">
        <title>Complex archaea that bridge the gap between prokaryotes and eukaryotes.</title>
        <authorList>
            <person name="Spang A."/>
            <person name="Saw J.H."/>
            <person name="Jorgensen S.L."/>
            <person name="Zaremba-Niedzwiedzka K."/>
            <person name="Martijn J."/>
            <person name="Lind A.E."/>
            <person name="van Eijk R."/>
            <person name="Schleper C."/>
            <person name="Guy L."/>
            <person name="Ettema T.J."/>
        </authorList>
    </citation>
    <scope>NUCLEOTIDE SEQUENCE</scope>
</reference>
<protein>
    <recommendedName>
        <fullName evidence="3">STAS domain-containing protein</fullName>
    </recommendedName>
</protein>
<evidence type="ECO:0008006" key="3">
    <source>
        <dbReference type="Google" id="ProtNLM"/>
    </source>
</evidence>
<dbReference type="AlphaFoldDB" id="A0A0F9P8I8"/>
<name>A0A0F9P8I8_9ZZZZ</name>